<dbReference type="Gene3D" id="2.40.128.20">
    <property type="match status" value="1"/>
</dbReference>
<evidence type="ECO:0000313" key="2">
    <source>
        <dbReference type="Proteomes" id="UP000215506"/>
    </source>
</evidence>
<dbReference type="GO" id="GO:0016831">
    <property type="term" value="F:carboxy-lyase activity"/>
    <property type="evidence" value="ECO:0007669"/>
    <property type="project" value="InterPro"/>
</dbReference>
<dbReference type="InterPro" id="IPR012674">
    <property type="entry name" value="Calycin"/>
</dbReference>
<evidence type="ECO:0000313" key="1">
    <source>
        <dbReference type="EMBL" id="OXR39677.1"/>
    </source>
</evidence>
<accession>A0A231GST2</accession>
<dbReference type="SUPFAM" id="SSF50814">
    <property type="entry name" value="Lipocalins"/>
    <property type="match status" value="1"/>
</dbReference>
<dbReference type="InterPro" id="IPR008729">
    <property type="entry name" value="PA_de_COase"/>
</dbReference>
<dbReference type="RefSeq" id="WP_039781962.1">
    <property type="nucleotide sequence ID" value="NZ_JAAXOR010000001.1"/>
</dbReference>
<dbReference type="Proteomes" id="UP000215506">
    <property type="component" value="Unassembled WGS sequence"/>
</dbReference>
<keyword evidence="2" id="KW-1185">Reference proteome</keyword>
<gene>
    <name evidence="1" type="ORF">B7C42_08255</name>
</gene>
<dbReference type="EMBL" id="NGAF01000091">
    <property type="protein sequence ID" value="OXR39677.1"/>
    <property type="molecule type" value="Genomic_DNA"/>
</dbReference>
<sequence length="149" mass="17241">MIHSMMGRTIRWFEADWYDPTAEIYTPQVWRFEPVKFGAHTIEYTLQEGPHAGRHAIQRVHYLNIAPGIESTVWTEESGAVVHITWFLEAQTSFRYASVPQWMARDVPGVYAGSNQDPEFVRKIKELAEAGPQFPHRTGSDWGHWEVLD</sequence>
<evidence type="ECO:0008006" key="3">
    <source>
        <dbReference type="Google" id="ProtNLM"/>
    </source>
</evidence>
<dbReference type="Pfam" id="PF05870">
    <property type="entry name" value="PA_decarbox"/>
    <property type="match status" value="1"/>
</dbReference>
<proteinExistence type="predicted"/>
<organism evidence="1 2">
    <name type="scientific">Nocardia cerradoensis</name>
    <dbReference type="NCBI Taxonomy" id="85688"/>
    <lineage>
        <taxon>Bacteria</taxon>
        <taxon>Bacillati</taxon>
        <taxon>Actinomycetota</taxon>
        <taxon>Actinomycetes</taxon>
        <taxon>Mycobacteriales</taxon>
        <taxon>Nocardiaceae</taxon>
        <taxon>Nocardia</taxon>
    </lineage>
</organism>
<name>A0A231GST2_9NOCA</name>
<dbReference type="AlphaFoldDB" id="A0A231GST2"/>
<protein>
    <recommendedName>
        <fullName evidence="3">Phenolic acid decarboxylase PadC</fullName>
    </recommendedName>
</protein>
<reference evidence="1 2" key="1">
    <citation type="submission" date="2017-07" db="EMBL/GenBank/DDBJ databases">
        <title>First draft Genome Sequence of Nocardia cerradoensis isolated from human infection.</title>
        <authorList>
            <person name="Carrasco G."/>
        </authorList>
    </citation>
    <scope>NUCLEOTIDE SEQUENCE [LARGE SCALE GENOMIC DNA]</scope>
    <source>
        <strain evidence="1 2">CNM20130759</strain>
    </source>
</reference>
<comment type="caution">
    <text evidence="1">The sequence shown here is derived from an EMBL/GenBank/DDBJ whole genome shotgun (WGS) entry which is preliminary data.</text>
</comment>